<evidence type="ECO:0008006" key="3">
    <source>
        <dbReference type="Google" id="ProtNLM"/>
    </source>
</evidence>
<dbReference type="Proteomes" id="UP000239203">
    <property type="component" value="Unassembled WGS sequence"/>
</dbReference>
<dbReference type="RefSeq" id="WP_104480527.1">
    <property type="nucleotide sequence ID" value="NZ_CP154825.1"/>
</dbReference>
<dbReference type="Gene3D" id="3.30.1460.10">
    <property type="match status" value="1"/>
</dbReference>
<gene>
    <name evidence="1" type="ORF">CLV40_110130</name>
</gene>
<accession>A0A2S6GMN7</accession>
<keyword evidence="2" id="KW-1185">Reference proteome</keyword>
<organism evidence="1 2">
    <name type="scientific">Actinokineospora auranticolor</name>
    <dbReference type="NCBI Taxonomy" id="155976"/>
    <lineage>
        <taxon>Bacteria</taxon>
        <taxon>Bacillati</taxon>
        <taxon>Actinomycetota</taxon>
        <taxon>Actinomycetes</taxon>
        <taxon>Pseudonocardiales</taxon>
        <taxon>Pseudonocardiaceae</taxon>
        <taxon>Actinokineospora</taxon>
    </lineage>
</organism>
<dbReference type="OrthoDB" id="3295813at2"/>
<evidence type="ECO:0000313" key="1">
    <source>
        <dbReference type="EMBL" id="PPK66426.1"/>
    </source>
</evidence>
<dbReference type="AlphaFoldDB" id="A0A2S6GMN7"/>
<reference evidence="1 2" key="1">
    <citation type="submission" date="2018-02" db="EMBL/GenBank/DDBJ databases">
        <title>Genomic Encyclopedia of Archaeal and Bacterial Type Strains, Phase II (KMG-II): from individual species to whole genera.</title>
        <authorList>
            <person name="Goeker M."/>
        </authorList>
    </citation>
    <scope>NUCLEOTIDE SEQUENCE [LARGE SCALE GENOMIC DNA]</scope>
    <source>
        <strain evidence="1 2">YU 961-1</strain>
    </source>
</reference>
<comment type="caution">
    <text evidence="1">The sequence shown here is derived from an EMBL/GenBank/DDBJ whole genome shotgun (WGS) entry which is preliminary data.</text>
</comment>
<proteinExistence type="predicted"/>
<name>A0A2S6GMN7_9PSEU</name>
<protein>
    <recommendedName>
        <fullName evidence="3">Sensory transduction regulator</fullName>
    </recommendedName>
</protein>
<evidence type="ECO:0000313" key="2">
    <source>
        <dbReference type="Proteomes" id="UP000239203"/>
    </source>
</evidence>
<sequence>MSTWRDLAQYVREEYEVISEEEDQLRILVNFEQQDEEDERTQVVIVALEILDSKHEWVQIATPLGLADKVDLKAVLTEIGHSSIACGAAIMGDHVVLRHSLPLKDLDIHEFTDPLELLAGTGDQLEEIFWGGDEY</sequence>
<dbReference type="EMBL" id="PTIX01000010">
    <property type="protein sequence ID" value="PPK66426.1"/>
    <property type="molecule type" value="Genomic_DNA"/>
</dbReference>